<dbReference type="VEuPathDB" id="TriTrypDB:ADEAN_000539900"/>
<dbReference type="CDD" id="cd14016">
    <property type="entry name" value="STKc_CK1"/>
    <property type="match status" value="1"/>
</dbReference>
<feature type="binding site" evidence="4">
    <location>
        <position position="45"/>
    </location>
    <ligand>
        <name>ATP</name>
        <dbReference type="ChEBI" id="CHEBI:30616"/>
    </ligand>
</feature>
<gene>
    <name evidence="7" type="ORF">ADEAN_000539900</name>
</gene>
<evidence type="ECO:0000256" key="2">
    <source>
        <dbReference type="ARBA" id="ARBA00022741"/>
    </source>
</evidence>
<dbReference type="PROSITE" id="PS00107">
    <property type="entry name" value="PROTEIN_KINASE_ATP"/>
    <property type="match status" value="1"/>
</dbReference>
<dbReference type="AlphaFoldDB" id="S9WD02"/>
<evidence type="ECO:0000256" key="4">
    <source>
        <dbReference type="PROSITE-ProRule" id="PRU10141"/>
    </source>
</evidence>
<protein>
    <recommendedName>
        <fullName evidence="1">non-specific serine/threonine protein kinase</fullName>
        <ecNumber evidence="1">2.7.11.1</ecNumber>
    </recommendedName>
</protein>
<proteinExistence type="inferred from homology"/>
<dbReference type="InterPro" id="IPR008271">
    <property type="entry name" value="Ser/Thr_kinase_AS"/>
</dbReference>
<evidence type="ECO:0000313" key="7">
    <source>
        <dbReference type="EMBL" id="CAD2217913.1"/>
    </source>
</evidence>
<organism evidence="7 8">
    <name type="scientific">Angomonas deanei</name>
    <dbReference type="NCBI Taxonomy" id="59799"/>
    <lineage>
        <taxon>Eukaryota</taxon>
        <taxon>Discoba</taxon>
        <taxon>Euglenozoa</taxon>
        <taxon>Kinetoplastea</taxon>
        <taxon>Metakinetoplastina</taxon>
        <taxon>Trypanosomatida</taxon>
        <taxon>Trypanosomatidae</taxon>
        <taxon>Strigomonadinae</taxon>
        <taxon>Angomonas</taxon>
    </lineage>
</organism>
<sequence length="370" mass="42022">MSRNKKKNDILIAGRFKIEERLGGGAFGEVFKGVDVVTGVPVAMKMELTKDGPRSHLNLEHKIYHRFNECPVTIGVPRSYFCGKVGDYTVMVMDLLGPCLEDLFNACDRNFGTKTVCMMGIQIIQRIQYLHSVGYLHRDIKPENFVMGINEFSHVVYVIDVGLSKAWRDYSGKHVPFSDGKSLTGTARYVSINTHEGFQQSRRDDLEAVSYLIMYFLRGSLPWQGLKAMKNDVRYERIRDVKKATSPEELAKDFAPEFGELVAYARGLQFEEEPDYAYCVGLLKKVLNDKRESMDYNYAWNDLRSPDHIRKSSTNEAVQGTSQHQTAVANAGNSQMMSSVFLEGSKFHSEANSNHYLKEMEDAYGLGDFY</sequence>
<dbReference type="Proteomes" id="UP000515908">
    <property type="component" value="Chromosome 10"/>
</dbReference>
<dbReference type="OrthoDB" id="5800476at2759"/>
<dbReference type="InterPro" id="IPR011009">
    <property type="entry name" value="Kinase-like_dom_sf"/>
</dbReference>
<accession>S9WD02</accession>
<dbReference type="GO" id="GO:0004674">
    <property type="term" value="F:protein serine/threonine kinase activity"/>
    <property type="evidence" value="ECO:0007669"/>
    <property type="project" value="UniProtKB-KW"/>
</dbReference>
<feature type="domain" description="Protein kinase" evidence="6">
    <location>
        <begin position="16"/>
        <end position="287"/>
    </location>
</feature>
<evidence type="ECO:0000256" key="5">
    <source>
        <dbReference type="RuleBase" id="RU000304"/>
    </source>
</evidence>
<keyword evidence="2 4" id="KW-0547">Nucleotide-binding</keyword>
<keyword evidence="7" id="KW-0418">Kinase</keyword>
<dbReference type="EC" id="2.7.11.1" evidence="1"/>
<dbReference type="InterPro" id="IPR050235">
    <property type="entry name" value="CK1_Ser-Thr_kinase"/>
</dbReference>
<dbReference type="PROSITE" id="PS50011">
    <property type="entry name" value="PROTEIN_KINASE_DOM"/>
    <property type="match status" value="1"/>
</dbReference>
<dbReference type="InterPro" id="IPR017441">
    <property type="entry name" value="Protein_kinase_ATP_BS"/>
</dbReference>
<comment type="similarity">
    <text evidence="5">Belongs to the protein kinase superfamily.</text>
</comment>
<reference evidence="7 8" key="1">
    <citation type="submission" date="2020-08" db="EMBL/GenBank/DDBJ databases">
        <authorList>
            <person name="Newling K."/>
            <person name="Davey J."/>
            <person name="Forrester S."/>
        </authorList>
    </citation>
    <scope>NUCLEOTIDE SEQUENCE [LARGE SCALE GENOMIC DNA]</scope>
    <source>
        <strain evidence="8">Crithidia deanei Carvalho (ATCC PRA-265)</strain>
    </source>
</reference>
<dbReference type="PANTHER" id="PTHR11909">
    <property type="entry name" value="CASEIN KINASE-RELATED"/>
    <property type="match status" value="1"/>
</dbReference>
<evidence type="ECO:0000256" key="1">
    <source>
        <dbReference type="ARBA" id="ARBA00012513"/>
    </source>
</evidence>
<dbReference type="GO" id="GO:0005524">
    <property type="term" value="F:ATP binding"/>
    <property type="evidence" value="ECO:0007669"/>
    <property type="project" value="UniProtKB-UniRule"/>
</dbReference>
<name>S9WD02_9TRYP</name>
<dbReference type="SMART" id="SM00220">
    <property type="entry name" value="S_TKc"/>
    <property type="match status" value="1"/>
</dbReference>
<dbReference type="PROSITE" id="PS00108">
    <property type="entry name" value="PROTEIN_KINASE_ST"/>
    <property type="match status" value="1"/>
</dbReference>
<keyword evidence="8" id="KW-1185">Reference proteome</keyword>
<dbReference type="Pfam" id="PF00069">
    <property type="entry name" value="Pkinase"/>
    <property type="match status" value="1"/>
</dbReference>
<evidence type="ECO:0000313" key="8">
    <source>
        <dbReference type="Proteomes" id="UP000515908"/>
    </source>
</evidence>
<keyword evidence="3 4" id="KW-0067">ATP-binding</keyword>
<dbReference type="InterPro" id="IPR000719">
    <property type="entry name" value="Prot_kinase_dom"/>
</dbReference>
<evidence type="ECO:0000259" key="6">
    <source>
        <dbReference type="PROSITE" id="PS50011"/>
    </source>
</evidence>
<dbReference type="SUPFAM" id="SSF56112">
    <property type="entry name" value="Protein kinase-like (PK-like)"/>
    <property type="match status" value="1"/>
</dbReference>
<evidence type="ECO:0000256" key="3">
    <source>
        <dbReference type="ARBA" id="ARBA00022840"/>
    </source>
</evidence>
<dbReference type="Gene3D" id="1.10.510.10">
    <property type="entry name" value="Transferase(Phosphotransferase) domain 1"/>
    <property type="match status" value="1"/>
</dbReference>
<dbReference type="EMBL" id="LR877154">
    <property type="protein sequence ID" value="CAD2217913.1"/>
    <property type="molecule type" value="Genomic_DNA"/>
</dbReference>
<keyword evidence="5" id="KW-0723">Serine/threonine-protein kinase</keyword>
<keyword evidence="7" id="KW-0808">Transferase</keyword>